<evidence type="ECO:0000256" key="1">
    <source>
        <dbReference type="ARBA" id="ARBA00038396"/>
    </source>
</evidence>
<evidence type="ECO:0000313" key="3">
    <source>
        <dbReference type="EMBL" id="TCC31052.1"/>
    </source>
</evidence>
<evidence type="ECO:0000313" key="4">
    <source>
        <dbReference type="Proteomes" id="UP000294225"/>
    </source>
</evidence>
<reference evidence="3 4" key="1">
    <citation type="submission" date="2019-02" db="EMBL/GenBank/DDBJ databases">
        <title>Kribbella capetownensis sp. nov. and Kribbella speibonae sp. nov., isolated from soil.</title>
        <authorList>
            <person name="Curtis S.M."/>
            <person name="Norton I."/>
            <person name="Everest G.J."/>
            <person name="Meyers P.R."/>
        </authorList>
    </citation>
    <scope>NUCLEOTIDE SEQUENCE [LARGE SCALE GENOMIC DNA]</scope>
    <source>
        <strain evidence="3 4">YM55</strain>
    </source>
</reference>
<feature type="domain" description="FAD-binding" evidence="2">
    <location>
        <begin position="47"/>
        <end position="396"/>
    </location>
</feature>
<sequence length="436" mass="46491">MRVVVLPVQGRGHRREADRAAAAARVRPRRTSQVPARLRLLIVSTTYDVVVAGGGPAGAATALRLAASGFSVALLERSRFDRPRVGETLAPSIQPLLRDLGVWGQFVALGPLPSWGTRSIWSSTEPAAHSHLENGYASGWHVDRRLFDRMLLDAAVDAGVAVALGTSLVGSRYDGLWQLTCSGGRRLTGRVLIDATGRSATIGRSLGARRIAFDRLVGITAQWNGVDVTAEQYLLIESVSDGWWYTAPLPGNVMVGMFMTDADICRRHNLAAPRPWRAHLASATATALRVDAALRSTTPDGNSAVRLAPGPRLHSAVHPATGPRVYSAASHRLVRPGDSRPWLAVGDAALAVDPISGSGVPRALRTAEAAATTAAHLLTHPADRSPLTSYESTRNAECTTYLSTRADYYAVALPHPNPFWSRRRALEATGGGSGGR</sequence>
<dbReference type="SUPFAM" id="SSF51905">
    <property type="entry name" value="FAD/NAD(P)-binding domain"/>
    <property type="match status" value="1"/>
</dbReference>
<dbReference type="InterPro" id="IPR050816">
    <property type="entry name" value="Flavin-dep_Halogenase_NPB"/>
</dbReference>
<comment type="similarity">
    <text evidence="1">Belongs to the flavin-dependent halogenase family. Bacterial tryptophan halogenase subfamily.</text>
</comment>
<dbReference type="AlphaFoldDB" id="A0A4V2M381"/>
<dbReference type="Proteomes" id="UP000294225">
    <property type="component" value="Unassembled WGS sequence"/>
</dbReference>
<organism evidence="3 4">
    <name type="scientific">Kribbella speibonae</name>
    <dbReference type="NCBI Taxonomy" id="1572660"/>
    <lineage>
        <taxon>Bacteria</taxon>
        <taxon>Bacillati</taxon>
        <taxon>Actinomycetota</taxon>
        <taxon>Actinomycetes</taxon>
        <taxon>Propionibacteriales</taxon>
        <taxon>Kribbellaceae</taxon>
        <taxon>Kribbella</taxon>
    </lineage>
</organism>
<name>A0A4V2M381_9ACTN</name>
<dbReference type="EMBL" id="SJKC01000007">
    <property type="protein sequence ID" value="TCC31052.1"/>
    <property type="molecule type" value="Genomic_DNA"/>
</dbReference>
<dbReference type="InterPro" id="IPR002938">
    <property type="entry name" value="FAD-bd"/>
</dbReference>
<proteinExistence type="inferred from homology"/>
<gene>
    <name evidence="3" type="ORF">E0H92_38865</name>
</gene>
<dbReference type="PRINTS" id="PR00411">
    <property type="entry name" value="PNDRDTASEI"/>
</dbReference>
<protein>
    <submittedName>
        <fullName evidence="3">FAD-dependent oxidoreductase</fullName>
    </submittedName>
</protein>
<evidence type="ECO:0000259" key="2">
    <source>
        <dbReference type="Pfam" id="PF01494"/>
    </source>
</evidence>
<dbReference type="PANTHER" id="PTHR43747">
    <property type="entry name" value="FAD-BINDING PROTEIN"/>
    <property type="match status" value="1"/>
</dbReference>
<dbReference type="Pfam" id="PF01494">
    <property type="entry name" value="FAD_binding_3"/>
    <property type="match status" value="1"/>
</dbReference>
<dbReference type="Gene3D" id="3.30.9.100">
    <property type="match status" value="1"/>
</dbReference>
<dbReference type="Gene3D" id="3.50.50.60">
    <property type="entry name" value="FAD/NAD(P)-binding domain"/>
    <property type="match status" value="1"/>
</dbReference>
<dbReference type="GO" id="GO:0071949">
    <property type="term" value="F:FAD binding"/>
    <property type="evidence" value="ECO:0007669"/>
    <property type="project" value="InterPro"/>
</dbReference>
<comment type="caution">
    <text evidence="3">The sequence shown here is derived from an EMBL/GenBank/DDBJ whole genome shotgun (WGS) entry which is preliminary data.</text>
</comment>
<dbReference type="PANTHER" id="PTHR43747:SF1">
    <property type="entry name" value="SLR1998 PROTEIN"/>
    <property type="match status" value="1"/>
</dbReference>
<accession>A0A4V2M381</accession>
<dbReference type="InterPro" id="IPR036188">
    <property type="entry name" value="FAD/NAD-bd_sf"/>
</dbReference>